<evidence type="ECO:0000313" key="2">
    <source>
        <dbReference type="Proteomes" id="UP000524450"/>
    </source>
</evidence>
<sequence length="60" mass="6837">MLRHPGRIEARGLGMGDLRRDEAVAFRGWHVVEQAAEEAEAKRARWFVWNAGHPEEKAAL</sequence>
<comment type="caution">
    <text evidence="1">The sequence shown here is derived from an EMBL/GenBank/DDBJ whole genome shotgun (WGS) entry which is preliminary data.</text>
</comment>
<reference evidence="1 2" key="1">
    <citation type="submission" date="2020-08" db="EMBL/GenBank/DDBJ databases">
        <title>Genomic Encyclopedia of Type Strains, Phase IV (KMG-V): Genome sequencing to study the core and pangenomes of soil and plant-associated prokaryotes.</title>
        <authorList>
            <person name="Whitman W."/>
        </authorList>
    </citation>
    <scope>NUCLEOTIDE SEQUENCE [LARGE SCALE GENOMIC DNA]</scope>
    <source>
        <strain evidence="1 2">34/80</strain>
    </source>
</reference>
<name>A0A840FSJ1_9BURK</name>
<gene>
    <name evidence="1" type="ORF">GGD71_002837</name>
</gene>
<dbReference type="EMBL" id="JACIFZ010000002">
    <property type="protein sequence ID" value="MBB4222077.1"/>
    <property type="molecule type" value="Genomic_DNA"/>
</dbReference>
<evidence type="ECO:0000313" key="1">
    <source>
        <dbReference type="EMBL" id="MBB4222077.1"/>
    </source>
</evidence>
<accession>A0A840FSJ1</accession>
<dbReference type="AlphaFoldDB" id="A0A840FSJ1"/>
<organism evidence="1 2">
    <name type="scientific">Variovorax guangxiensis</name>
    <dbReference type="NCBI Taxonomy" id="1775474"/>
    <lineage>
        <taxon>Bacteria</taxon>
        <taxon>Pseudomonadati</taxon>
        <taxon>Pseudomonadota</taxon>
        <taxon>Betaproteobacteria</taxon>
        <taxon>Burkholderiales</taxon>
        <taxon>Comamonadaceae</taxon>
        <taxon>Variovorax</taxon>
    </lineage>
</organism>
<proteinExistence type="predicted"/>
<dbReference type="Proteomes" id="UP000524450">
    <property type="component" value="Unassembled WGS sequence"/>
</dbReference>
<protein>
    <submittedName>
        <fullName evidence="1">Uncharacterized protein</fullName>
    </submittedName>
</protein>